<evidence type="ECO:0000313" key="3">
    <source>
        <dbReference type="Proteomes" id="UP000078542"/>
    </source>
</evidence>
<organism evidence="2 3">
    <name type="scientific">Cyphomyrmex costatus</name>
    <dbReference type="NCBI Taxonomy" id="456900"/>
    <lineage>
        <taxon>Eukaryota</taxon>
        <taxon>Metazoa</taxon>
        <taxon>Ecdysozoa</taxon>
        <taxon>Arthropoda</taxon>
        <taxon>Hexapoda</taxon>
        <taxon>Insecta</taxon>
        <taxon>Pterygota</taxon>
        <taxon>Neoptera</taxon>
        <taxon>Endopterygota</taxon>
        <taxon>Hymenoptera</taxon>
        <taxon>Apocrita</taxon>
        <taxon>Aculeata</taxon>
        <taxon>Formicoidea</taxon>
        <taxon>Formicidae</taxon>
        <taxon>Myrmicinae</taxon>
        <taxon>Cyphomyrmex</taxon>
    </lineage>
</organism>
<sequence>QHSPGYLAATPRPGTTVRPESKSRIRILQASRRPGSIRDAQREPAEEGTGAYRKMQASIILQGRSVRSSCSPSLGLSRKGASLFLSTSFSYCGRSCFLSPSSSSFSFSLLHSLLRLVSRPTWRDAQV</sequence>
<proteinExistence type="predicted"/>
<name>A0A195D731_9HYME</name>
<dbReference type="Proteomes" id="UP000078542">
    <property type="component" value="Unassembled WGS sequence"/>
</dbReference>
<feature type="non-terminal residue" evidence="2">
    <location>
        <position position="1"/>
    </location>
</feature>
<dbReference type="AlphaFoldDB" id="A0A195D731"/>
<gene>
    <name evidence="2" type="ORF">ALC62_00339</name>
</gene>
<reference evidence="2 3" key="1">
    <citation type="submission" date="2016-03" db="EMBL/GenBank/DDBJ databases">
        <title>Cyphomyrmex costatus WGS genome.</title>
        <authorList>
            <person name="Nygaard S."/>
            <person name="Hu H."/>
            <person name="Boomsma J."/>
            <person name="Zhang G."/>
        </authorList>
    </citation>
    <scope>NUCLEOTIDE SEQUENCE [LARGE SCALE GENOMIC DNA]</scope>
    <source>
        <strain evidence="2">MS0001</strain>
        <tissue evidence="2">Whole body</tissue>
    </source>
</reference>
<dbReference type="EMBL" id="KQ976750">
    <property type="protein sequence ID" value="KYN08668.1"/>
    <property type="molecule type" value="Genomic_DNA"/>
</dbReference>
<keyword evidence="3" id="KW-1185">Reference proteome</keyword>
<feature type="region of interest" description="Disordered" evidence="1">
    <location>
        <begin position="1"/>
        <end position="51"/>
    </location>
</feature>
<evidence type="ECO:0000256" key="1">
    <source>
        <dbReference type="SAM" id="MobiDB-lite"/>
    </source>
</evidence>
<evidence type="ECO:0000313" key="2">
    <source>
        <dbReference type="EMBL" id="KYN08668.1"/>
    </source>
</evidence>
<accession>A0A195D731</accession>
<protein>
    <submittedName>
        <fullName evidence="2">Uncharacterized protein</fullName>
    </submittedName>
</protein>